<organism evidence="1">
    <name type="scientific">Metapenaeus joyneri majanivirus</name>
    <dbReference type="NCBI Taxonomy" id="2984280"/>
    <lineage>
        <taxon>Viruses</taxon>
        <taxon>Viruses incertae sedis</taxon>
        <taxon>Naldaviricetes</taxon>
        <taxon>Nimaviridae</taxon>
    </lineage>
</organism>
<protein>
    <submittedName>
        <fullName evidence="1">Uncharacterized protein</fullName>
    </submittedName>
</protein>
<proteinExistence type="predicted"/>
<evidence type="ECO:0000313" key="1">
    <source>
        <dbReference type="EMBL" id="BDT62748.1"/>
    </source>
</evidence>
<accession>A0A9C7F0J5</accession>
<name>A0A9C7F0J5_9VIRU</name>
<dbReference type="EMBL" id="LC738878">
    <property type="protein sequence ID" value="BDT62748.1"/>
    <property type="molecule type" value="Genomic_DNA"/>
</dbReference>
<reference evidence="1" key="1">
    <citation type="submission" date="2022-10" db="EMBL/GenBank/DDBJ databases">
        <title>Genome sequences of endogenous nimaviruses in decapod crustaceans.</title>
        <authorList>
            <person name="Kawato S."/>
            <person name="Nozaki R."/>
            <person name="Kondo H."/>
            <person name="Hirono I."/>
        </authorList>
    </citation>
    <scope>NUCLEOTIDE SEQUENCE</scope>
    <source>
        <strain evidence="1">Tokushima2020</strain>
    </source>
</reference>
<sequence length="197" mass="23140">MSVLQIKEADQEPNKDLKTAENVNKYNDMNPKNHDRNPIKHHRQVYPISKVNSLGGLIFKSKNDKQVYNWLVKKAEKYNQQYLLKNIAVTHTVVNKNKKKNIKFIPKRKEQEKAAKQRGGKVQEKELLDQFLQSINAEKQELIDSLNSDSSSSQILDIHIHYNIKRTGLWDQFLKSLYIRWDIIKNRLCTILCITLL</sequence>